<evidence type="ECO:0000313" key="3">
    <source>
        <dbReference type="Proteomes" id="UP000663207"/>
    </source>
</evidence>
<dbReference type="EMBL" id="CP071502">
    <property type="protein sequence ID" value="QSX38671.1"/>
    <property type="molecule type" value="Genomic_DNA"/>
</dbReference>
<proteinExistence type="predicted"/>
<sequence>MSEAVILINPFTVPAGKLEQAIAYWERHRDFMQQQPGYLSTALHRSLRPDATFELINVANWASEEAFYQAAAKMRAALGPCEVEGLSGDPALYRIIRT</sequence>
<dbReference type="Pfam" id="PF03992">
    <property type="entry name" value="ABM"/>
    <property type="match status" value="1"/>
</dbReference>
<evidence type="ECO:0000313" key="2">
    <source>
        <dbReference type="EMBL" id="QSX38671.1"/>
    </source>
</evidence>
<organism evidence="2 3">
    <name type="scientific">Shewanella sedimentimangrovi</name>
    <dbReference type="NCBI Taxonomy" id="2814293"/>
    <lineage>
        <taxon>Bacteria</taxon>
        <taxon>Pseudomonadati</taxon>
        <taxon>Pseudomonadota</taxon>
        <taxon>Gammaproteobacteria</taxon>
        <taxon>Alteromonadales</taxon>
        <taxon>Shewanellaceae</taxon>
        <taxon>Shewanella</taxon>
    </lineage>
</organism>
<name>A0ABX7R4C5_9GAMM</name>
<keyword evidence="2" id="KW-0503">Monooxygenase</keyword>
<dbReference type="InterPro" id="IPR011008">
    <property type="entry name" value="Dimeric_a/b-barrel"/>
</dbReference>
<evidence type="ECO:0000259" key="1">
    <source>
        <dbReference type="Pfam" id="PF03992"/>
    </source>
</evidence>
<protein>
    <submittedName>
        <fullName evidence="2">Antibiotic biosynthesis monooxygenase</fullName>
    </submittedName>
</protein>
<accession>A0ABX7R4C5</accession>
<dbReference type="InterPro" id="IPR007138">
    <property type="entry name" value="ABM_dom"/>
</dbReference>
<dbReference type="RefSeq" id="WP_207381711.1">
    <property type="nucleotide sequence ID" value="NZ_CP071502.1"/>
</dbReference>
<dbReference type="Gene3D" id="3.30.70.100">
    <property type="match status" value="1"/>
</dbReference>
<dbReference type="SUPFAM" id="SSF54909">
    <property type="entry name" value="Dimeric alpha+beta barrel"/>
    <property type="match status" value="1"/>
</dbReference>
<keyword evidence="3" id="KW-1185">Reference proteome</keyword>
<dbReference type="GO" id="GO:0004497">
    <property type="term" value="F:monooxygenase activity"/>
    <property type="evidence" value="ECO:0007669"/>
    <property type="project" value="UniProtKB-KW"/>
</dbReference>
<keyword evidence="2" id="KW-0560">Oxidoreductase</keyword>
<dbReference type="Proteomes" id="UP000663207">
    <property type="component" value="Chromosome"/>
</dbReference>
<gene>
    <name evidence="2" type="ORF">JYB85_07630</name>
</gene>
<reference evidence="2 3" key="1">
    <citation type="submission" date="2021-03" db="EMBL/GenBank/DDBJ databases">
        <title>Novel species identification of genus Shewanella.</title>
        <authorList>
            <person name="Liu G."/>
            <person name="Zhang Q."/>
        </authorList>
    </citation>
    <scope>NUCLEOTIDE SEQUENCE [LARGE SCALE GENOMIC DNA]</scope>
    <source>
        <strain evidence="2 3">FJAT-52962</strain>
    </source>
</reference>
<feature type="domain" description="ABM" evidence="1">
    <location>
        <begin position="5"/>
        <end position="69"/>
    </location>
</feature>